<reference evidence="10 11" key="1">
    <citation type="submission" date="2015-11" db="EMBL/GenBank/DDBJ databases">
        <title>Genomic analysis of 38 Legionella species identifies large and diverse effector repertoires.</title>
        <authorList>
            <person name="Burstein D."/>
            <person name="Amaro F."/>
            <person name="Zusman T."/>
            <person name="Lifshitz Z."/>
            <person name="Cohen O."/>
            <person name="Gilbert J.A."/>
            <person name="Pupko T."/>
            <person name="Shuman H.A."/>
            <person name="Segal G."/>
        </authorList>
    </citation>
    <scope>NUCLEOTIDE SEQUENCE [LARGE SCALE GENOMIC DNA]</scope>
    <source>
        <strain evidence="10 11">JA-26-G1-E2</strain>
    </source>
</reference>
<evidence type="ECO:0000256" key="2">
    <source>
        <dbReference type="ARBA" id="ARBA00023251"/>
    </source>
</evidence>
<evidence type="ECO:0000313" key="11">
    <source>
        <dbReference type="Proteomes" id="UP000054715"/>
    </source>
</evidence>
<dbReference type="Pfam" id="PF13427">
    <property type="entry name" value="AadA_C"/>
    <property type="match status" value="1"/>
</dbReference>
<keyword evidence="2 7" id="KW-0046">Antibiotic resistance</keyword>
<gene>
    <name evidence="10" type="primary">ant1</name>
    <name evidence="10" type="ORF">Ljam_0011</name>
</gene>
<feature type="domain" description="Adenylyltransferase AadA C-terminal" evidence="8">
    <location>
        <begin position="156"/>
        <end position="256"/>
    </location>
</feature>
<evidence type="ECO:0000256" key="7">
    <source>
        <dbReference type="PIRNR" id="PIRNR000819"/>
    </source>
</evidence>
<keyword evidence="7 10" id="KW-0548">Nucleotidyltransferase</keyword>
<dbReference type="GO" id="GO:0009012">
    <property type="term" value="F:aminoglycoside 3''-adenylyltransferase activity"/>
    <property type="evidence" value="ECO:0007669"/>
    <property type="project" value="UniProtKB-EC"/>
</dbReference>
<evidence type="ECO:0000256" key="4">
    <source>
        <dbReference type="ARBA" id="ARBA00035252"/>
    </source>
</evidence>
<dbReference type="InterPro" id="IPR041633">
    <property type="entry name" value="Polbeta"/>
</dbReference>
<evidence type="ECO:0000256" key="1">
    <source>
        <dbReference type="ARBA" id="ARBA00022679"/>
    </source>
</evidence>
<keyword evidence="7" id="KW-0067">ATP-binding</keyword>
<comment type="caution">
    <text evidence="10">The sequence shown here is derived from an EMBL/GenBank/DDBJ whole genome shotgun (WGS) entry which is preliminary data.</text>
</comment>
<dbReference type="STRING" id="455.Ljam_0011"/>
<dbReference type="GO" id="GO:0070566">
    <property type="term" value="F:adenylyltransferase activity"/>
    <property type="evidence" value="ECO:0007669"/>
    <property type="project" value="InterPro"/>
</dbReference>
<dbReference type="PIRSF" id="PIRSF000819">
    <property type="entry name" value="Streptomycin_3-adenylyltransf"/>
    <property type="match status" value="1"/>
</dbReference>
<dbReference type="Gene3D" id="3.30.460.10">
    <property type="entry name" value="Beta Polymerase, domain 2"/>
    <property type="match status" value="1"/>
</dbReference>
<dbReference type="GO" id="GO:0005524">
    <property type="term" value="F:ATP binding"/>
    <property type="evidence" value="ECO:0007669"/>
    <property type="project" value="UniProtKB-KW"/>
</dbReference>
<dbReference type="SUPFAM" id="SSF81301">
    <property type="entry name" value="Nucleotidyltransferase"/>
    <property type="match status" value="1"/>
</dbReference>
<sequence length="277" mass="31945">MTIDDKKQRDVKQQLNECLDVLTKVLGTDLLGVYLYGSFLVGGLQKYSDIDLFVVTNRATTSDEKRVLITHLLQISGIYMKSTKPPLEMTLVEKKAINPWHYPPLFDFQYGEWLRQSFERGNVEPWPSREMPDLALIITQVLLKSHTLFGLKPERLLALVPYSDFIKAMLHDLERLSADLNEDTRNVLLTYARIWSTLVTNEIRSKPDAADWVMQYLPKMYLPVINRAKSICIGGEDDYWDDINVLVKSCADFMLSKINEQKLSINVKDPYKLIQLA</sequence>
<dbReference type="PATRIC" id="fig|455.5.peg.12"/>
<organism evidence="10 11">
    <name type="scientific">Legionella jamestowniensis</name>
    <dbReference type="NCBI Taxonomy" id="455"/>
    <lineage>
        <taxon>Bacteria</taxon>
        <taxon>Pseudomonadati</taxon>
        <taxon>Pseudomonadota</taxon>
        <taxon>Gammaproteobacteria</taxon>
        <taxon>Legionellales</taxon>
        <taxon>Legionellaceae</taxon>
        <taxon>Legionella</taxon>
    </lineage>
</organism>
<dbReference type="NCBIfam" id="NF010309">
    <property type="entry name" value="PRK13746.1"/>
    <property type="match status" value="1"/>
</dbReference>
<keyword evidence="1 7" id="KW-0808">Transferase</keyword>
<dbReference type="EC" id="2.7.7.47" evidence="3 7"/>
<protein>
    <recommendedName>
        <fullName evidence="4 7">Aminoglycoside (3'') (9) adenylyltransferase</fullName>
        <ecNumber evidence="3 7">2.7.7.47</ecNumber>
    </recommendedName>
</protein>
<dbReference type="Proteomes" id="UP000054715">
    <property type="component" value="Unassembled WGS sequence"/>
</dbReference>
<dbReference type="InterPro" id="IPR024172">
    <property type="entry name" value="AadA/Aad9"/>
</dbReference>
<proteinExistence type="predicted"/>
<comment type="catalytic activity">
    <reaction evidence="6 7">
        <text>streptomycin + ATP = 3''-O-adenylylstreptomycin + diphosphate</text>
        <dbReference type="Rhea" id="RHEA:20245"/>
        <dbReference type="ChEBI" id="CHEBI:30616"/>
        <dbReference type="ChEBI" id="CHEBI:33019"/>
        <dbReference type="ChEBI" id="CHEBI:58007"/>
        <dbReference type="ChEBI" id="CHEBI:58605"/>
        <dbReference type="EC" id="2.7.7.47"/>
    </reaction>
</comment>
<accession>A0A0W0UZD6</accession>
<evidence type="ECO:0000256" key="3">
    <source>
        <dbReference type="ARBA" id="ARBA00035126"/>
    </source>
</evidence>
<dbReference type="GO" id="GO:0046677">
    <property type="term" value="P:response to antibiotic"/>
    <property type="evidence" value="ECO:0007669"/>
    <property type="project" value="UniProtKB-KW"/>
</dbReference>
<dbReference type="InterPro" id="IPR025184">
    <property type="entry name" value="AadA_C"/>
</dbReference>
<dbReference type="CDD" id="cd05403">
    <property type="entry name" value="NT_KNTase_like"/>
    <property type="match status" value="1"/>
</dbReference>
<comment type="catalytic activity">
    <reaction evidence="5 7">
        <text>spectinomycin + ATP = 9-O-adenylylspectinomycin + diphosphate</text>
        <dbReference type="Rhea" id="RHEA:63228"/>
        <dbReference type="ChEBI" id="CHEBI:30616"/>
        <dbReference type="ChEBI" id="CHEBI:33019"/>
        <dbReference type="ChEBI" id="CHEBI:146260"/>
        <dbReference type="ChEBI" id="CHEBI:146261"/>
    </reaction>
</comment>
<evidence type="ECO:0000259" key="8">
    <source>
        <dbReference type="Pfam" id="PF13427"/>
    </source>
</evidence>
<dbReference type="AlphaFoldDB" id="A0A0W0UZD6"/>
<dbReference type="Pfam" id="PF18765">
    <property type="entry name" value="Polbeta"/>
    <property type="match status" value="1"/>
</dbReference>
<dbReference type="InterPro" id="IPR043519">
    <property type="entry name" value="NT_sf"/>
</dbReference>
<dbReference type="OrthoDB" id="7058480at2"/>
<dbReference type="EMBL" id="LNYG01000001">
    <property type="protein sequence ID" value="KTD13221.1"/>
    <property type="molecule type" value="Genomic_DNA"/>
</dbReference>
<evidence type="ECO:0000313" key="10">
    <source>
        <dbReference type="EMBL" id="KTD13221.1"/>
    </source>
</evidence>
<dbReference type="RefSeq" id="WP_058448100.1">
    <property type="nucleotide sequence ID" value="NZ_CAAAJF010000003.1"/>
</dbReference>
<evidence type="ECO:0000259" key="9">
    <source>
        <dbReference type="Pfam" id="PF18765"/>
    </source>
</evidence>
<evidence type="ECO:0000256" key="6">
    <source>
        <dbReference type="ARBA" id="ARBA00048566"/>
    </source>
</evidence>
<feature type="domain" description="Polymerase beta nucleotidyltransferase" evidence="9">
    <location>
        <begin position="29"/>
        <end position="75"/>
    </location>
</feature>
<evidence type="ECO:0000256" key="5">
    <source>
        <dbReference type="ARBA" id="ARBA00047831"/>
    </source>
</evidence>
<keyword evidence="7" id="KW-0547">Nucleotide-binding</keyword>
<name>A0A0W0UZD6_9GAMM</name>